<evidence type="ECO:0000313" key="1">
    <source>
        <dbReference type="EMBL" id="PJG82155.1"/>
    </source>
</evidence>
<gene>
    <name evidence="1" type="ORF">CVP04_10895</name>
</gene>
<sequence>MIYRIYKGNAPEQWEGKYYLKCKHQLGNSRIYYLMYCNIIKNMPNGRLKIKVFGSRYNSMIGEKIRYVNKSRVISVENFQE</sequence>
<reference evidence="1 2" key="1">
    <citation type="submission" date="2017-11" db="EMBL/GenBank/DDBJ databases">
        <title>Reclassification of Bisgaard taxon 5 as Caviibacterium pharyngocola gen. nov., sp. nov.</title>
        <authorList>
            <person name="Christensen H."/>
        </authorList>
    </citation>
    <scope>NUCLEOTIDE SEQUENCE [LARGE SCALE GENOMIC DNA]</scope>
    <source>
        <strain evidence="1 2">7_3</strain>
    </source>
</reference>
<organism evidence="1 2">
    <name type="scientific">Caviibacterium pharyngocola</name>
    <dbReference type="NCBI Taxonomy" id="28159"/>
    <lineage>
        <taxon>Bacteria</taxon>
        <taxon>Pseudomonadati</taxon>
        <taxon>Pseudomonadota</taxon>
        <taxon>Gammaproteobacteria</taxon>
        <taxon>Pasteurellales</taxon>
        <taxon>Pasteurellaceae</taxon>
        <taxon>Caviibacterium</taxon>
    </lineage>
</organism>
<comment type="caution">
    <text evidence="1">The sequence shown here is derived from an EMBL/GenBank/DDBJ whole genome shotgun (WGS) entry which is preliminary data.</text>
</comment>
<dbReference type="Proteomes" id="UP000230282">
    <property type="component" value="Unassembled WGS sequence"/>
</dbReference>
<evidence type="ECO:0000313" key="2">
    <source>
        <dbReference type="Proteomes" id="UP000230282"/>
    </source>
</evidence>
<dbReference type="AlphaFoldDB" id="A0A2M8RTF0"/>
<accession>A0A2M8RTF0</accession>
<name>A0A2M8RTF0_9PAST</name>
<dbReference type="EMBL" id="PHGZ01000028">
    <property type="protein sequence ID" value="PJG82155.1"/>
    <property type="molecule type" value="Genomic_DNA"/>
</dbReference>
<protein>
    <submittedName>
        <fullName evidence="1">Uncharacterized protein</fullName>
    </submittedName>
</protein>
<keyword evidence="2" id="KW-1185">Reference proteome</keyword>
<proteinExistence type="predicted"/>